<keyword evidence="3 5" id="KW-1133">Transmembrane helix</keyword>
<dbReference type="PANTHER" id="PTHR42198:SF1">
    <property type="entry name" value="INTEGRAL MEMBRANE PROTEIN"/>
    <property type="match status" value="1"/>
</dbReference>
<evidence type="ECO:0000256" key="3">
    <source>
        <dbReference type="ARBA" id="ARBA00022989"/>
    </source>
</evidence>
<keyword evidence="4 5" id="KW-0472">Membrane</keyword>
<sequence>MARTEAKVRELIEGDPGMEDAIEALLEHRGEDIEWRDVKGDLTSGQWGRLIEKGVLEESGDAFRLADPDDVEAAVGEDIEYQGDDADDDEGSGWTTWDKLAALVALGMFAGYSYHPVRDAVGSVLNVALGPIADVLPFYLVIMCLAVFTGFYSTLLQANLMDMDKMSDYQERMKDIQERQKAARERGDDEALDQIRDEQMDAMGDQMGMMKQQVRPMVWIMVITIPVFLWMYWKLLAPGHLADAQKLITLPFIGETNLTAGVLGPIQAWILWYFLCSMGFSQVIRKALNIQTNPT</sequence>
<evidence type="ECO:0000256" key="2">
    <source>
        <dbReference type="ARBA" id="ARBA00022692"/>
    </source>
</evidence>
<dbReference type="RefSeq" id="WP_188975773.1">
    <property type="nucleotide sequence ID" value="NZ_BMPG01000001.1"/>
</dbReference>
<keyword evidence="7" id="KW-1185">Reference proteome</keyword>
<feature type="transmembrane region" description="Helical" evidence="5">
    <location>
        <begin position="217"/>
        <end position="236"/>
    </location>
</feature>
<dbReference type="GO" id="GO:0016020">
    <property type="term" value="C:membrane"/>
    <property type="evidence" value="ECO:0007669"/>
    <property type="project" value="UniProtKB-SubCell"/>
</dbReference>
<feature type="transmembrane region" description="Helical" evidence="5">
    <location>
        <begin position="137"/>
        <end position="156"/>
    </location>
</feature>
<gene>
    <name evidence="6" type="ORF">GCM10009039_06410</name>
</gene>
<name>A0A830F8P9_9EURY</name>
<protein>
    <submittedName>
        <fullName evidence="6">HtlB</fullName>
    </submittedName>
</protein>
<proteinExistence type="predicted"/>
<evidence type="ECO:0000256" key="5">
    <source>
        <dbReference type="SAM" id="Phobius"/>
    </source>
</evidence>
<accession>A0A830F8P9</accession>
<feature type="transmembrane region" description="Helical" evidence="5">
    <location>
        <begin position="256"/>
        <end position="276"/>
    </location>
</feature>
<reference evidence="6" key="1">
    <citation type="journal article" date="2014" name="Int. J. Syst. Evol. Microbiol.">
        <title>Complete genome sequence of Corynebacterium casei LMG S-19264T (=DSM 44701T), isolated from a smear-ripened cheese.</title>
        <authorList>
            <consortium name="US DOE Joint Genome Institute (JGI-PGF)"/>
            <person name="Walter F."/>
            <person name="Albersmeier A."/>
            <person name="Kalinowski J."/>
            <person name="Ruckert C."/>
        </authorList>
    </citation>
    <scope>NUCLEOTIDE SEQUENCE</scope>
    <source>
        <strain evidence="6">JCM 19596</strain>
    </source>
</reference>
<reference evidence="6" key="2">
    <citation type="submission" date="2020-09" db="EMBL/GenBank/DDBJ databases">
        <authorList>
            <person name="Sun Q."/>
            <person name="Ohkuma M."/>
        </authorList>
    </citation>
    <scope>NUCLEOTIDE SEQUENCE</scope>
    <source>
        <strain evidence="6">JCM 19596</strain>
    </source>
</reference>
<keyword evidence="2 5" id="KW-0812">Transmembrane</keyword>
<organism evidence="6 7">
    <name type="scientific">Halocalculus aciditolerans</name>
    <dbReference type="NCBI Taxonomy" id="1383812"/>
    <lineage>
        <taxon>Archaea</taxon>
        <taxon>Methanobacteriati</taxon>
        <taxon>Methanobacteriota</taxon>
        <taxon>Stenosarchaea group</taxon>
        <taxon>Halobacteria</taxon>
        <taxon>Halobacteriales</taxon>
        <taxon>Halobacteriaceae</taxon>
        <taxon>Halocalculus</taxon>
    </lineage>
</organism>
<dbReference type="InterPro" id="IPR002809">
    <property type="entry name" value="EMC3/TMCO1"/>
</dbReference>
<dbReference type="InterPro" id="IPR038978">
    <property type="entry name" value="MJ0935"/>
</dbReference>
<dbReference type="EMBL" id="BMPG01000001">
    <property type="protein sequence ID" value="GGL50912.1"/>
    <property type="molecule type" value="Genomic_DNA"/>
</dbReference>
<evidence type="ECO:0000256" key="1">
    <source>
        <dbReference type="ARBA" id="ARBA00004141"/>
    </source>
</evidence>
<dbReference type="Proteomes" id="UP000607197">
    <property type="component" value="Unassembled WGS sequence"/>
</dbReference>
<dbReference type="OrthoDB" id="84619at2157"/>
<evidence type="ECO:0000313" key="6">
    <source>
        <dbReference type="EMBL" id="GGL50912.1"/>
    </source>
</evidence>
<dbReference type="SMART" id="SM01415">
    <property type="entry name" value="DUF106"/>
    <property type="match status" value="1"/>
</dbReference>
<dbReference type="PANTHER" id="PTHR42198">
    <property type="entry name" value="INTEGRAL MEMBRANE PROTEIN"/>
    <property type="match status" value="1"/>
</dbReference>
<evidence type="ECO:0000256" key="4">
    <source>
        <dbReference type="ARBA" id="ARBA00023136"/>
    </source>
</evidence>
<feature type="transmembrane region" description="Helical" evidence="5">
    <location>
        <begin position="100"/>
        <end position="117"/>
    </location>
</feature>
<evidence type="ECO:0000313" key="7">
    <source>
        <dbReference type="Proteomes" id="UP000607197"/>
    </source>
</evidence>
<dbReference type="AlphaFoldDB" id="A0A830F8P9"/>
<comment type="subcellular location">
    <subcellularLocation>
        <location evidence="1">Membrane</location>
        <topology evidence="1">Multi-pass membrane protein</topology>
    </subcellularLocation>
</comment>
<comment type="caution">
    <text evidence="6">The sequence shown here is derived from an EMBL/GenBank/DDBJ whole genome shotgun (WGS) entry which is preliminary data.</text>
</comment>
<dbReference type="Pfam" id="PF01956">
    <property type="entry name" value="EMC3_TMCO1"/>
    <property type="match status" value="1"/>
</dbReference>